<evidence type="ECO:0000313" key="2">
    <source>
        <dbReference type="Proteomes" id="UP000559626"/>
    </source>
</evidence>
<proteinExistence type="predicted"/>
<keyword evidence="2" id="KW-1185">Reference proteome</keyword>
<accession>A0A7Y0AG65</accession>
<dbReference type="InterPro" id="IPR053825">
    <property type="entry name" value="DUF7009"/>
</dbReference>
<gene>
    <name evidence="1" type="ORF">HHL22_16220</name>
</gene>
<organism evidence="1 2">
    <name type="scientific">Hymenobacter polaris</name>
    <dbReference type="NCBI Taxonomy" id="2682546"/>
    <lineage>
        <taxon>Bacteria</taxon>
        <taxon>Pseudomonadati</taxon>
        <taxon>Bacteroidota</taxon>
        <taxon>Cytophagia</taxon>
        <taxon>Cytophagales</taxon>
        <taxon>Hymenobacteraceae</taxon>
        <taxon>Hymenobacter</taxon>
    </lineage>
</organism>
<dbReference type="RefSeq" id="WP_169532377.1">
    <property type="nucleotide sequence ID" value="NZ_JABBGH010000002.1"/>
</dbReference>
<dbReference type="Proteomes" id="UP000559626">
    <property type="component" value="Unassembled WGS sequence"/>
</dbReference>
<dbReference type="Pfam" id="PF22668">
    <property type="entry name" value="DUF7009"/>
    <property type="match status" value="1"/>
</dbReference>
<reference evidence="1 2" key="1">
    <citation type="submission" date="2020-04" db="EMBL/GenBank/DDBJ databases">
        <title>Hymenobacter polaris sp. nov., isolated from Arctic soil.</title>
        <authorList>
            <person name="Dahal R.H."/>
        </authorList>
    </citation>
    <scope>NUCLEOTIDE SEQUENCE [LARGE SCALE GENOMIC DNA]</scope>
    <source>
        <strain evidence="1 2">RP-2-7</strain>
    </source>
</reference>
<protein>
    <submittedName>
        <fullName evidence="1">Uncharacterized protein</fullName>
    </submittedName>
</protein>
<dbReference type="AlphaFoldDB" id="A0A7Y0AG65"/>
<evidence type="ECO:0000313" key="1">
    <source>
        <dbReference type="EMBL" id="NML66754.1"/>
    </source>
</evidence>
<dbReference type="EMBL" id="JABBGH010000002">
    <property type="protein sequence ID" value="NML66754.1"/>
    <property type="molecule type" value="Genomic_DNA"/>
</dbReference>
<comment type="caution">
    <text evidence="1">The sequence shown here is derived from an EMBL/GenBank/DDBJ whole genome shotgun (WGS) entry which is preliminary data.</text>
</comment>
<name>A0A7Y0AG65_9BACT</name>
<sequence length="110" mass="11545">MKLQLTPQSLRLRLAAEEVAEFGRTGQLTQVLHLGPGAALTYALRQLPDDAPAALGPRAHFAAGMLTVEVPAALARQLVAGTTVSLKSETAGTNGQLLRILVEQDLGPSH</sequence>